<name>A0ABR6TMN2_9FIRM</name>
<dbReference type="Pfam" id="PF02635">
    <property type="entry name" value="DsrE"/>
    <property type="match status" value="1"/>
</dbReference>
<gene>
    <name evidence="3" type="primary">yedF</name>
    <name evidence="3" type="ORF">HLB29_08245</name>
</gene>
<feature type="domain" description="UPF0033" evidence="2">
    <location>
        <begin position="5"/>
        <end position="29"/>
    </location>
</feature>
<dbReference type="Pfam" id="PF01206">
    <property type="entry name" value="TusA"/>
    <property type="match status" value="1"/>
</dbReference>
<dbReference type="InterPro" id="IPR036868">
    <property type="entry name" value="TusA-like_sf"/>
</dbReference>
<dbReference type="InterPro" id="IPR001455">
    <property type="entry name" value="TusA-like"/>
</dbReference>
<dbReference type="Proteomes" id="UP000713904">
    <property type="component" value="Unassembled WGS sequence"/>
</dbReference>
<accession>A0ABR6TMN2</accession>
<comment type="similarity">
    <text evidence="1">Belongs to the sulfur carrier protein TusA family.</text>
</comment>
<keyword evidence="4" id="KW-1185">Reference proteome</keyword>
<sequence>MSVKVDAKGLACPMPVIKTKKALESIVEGTVEVVVDNNVPKENILKFAKSINCKAEVLKNKEGEIVISIEKVKNNKVSIPDEDITCDTFDNNIGDEVIAIMSDKMGNGNDELGRVLIKGFLFALTESNPLPKAILFLNGGVELTTKNEATVEHVKKLEELGVEILSCGTCLDYYGLKEELKVGSITNMYTIVENMKSSSKLITIG</sequence>
<dbReference type="PROSITE" id="PS01148">
    <property type="entry name" value="UPF0033"/>
    <property type="match status" value="1"/>
</dbReference>
<dbReference type="NCBIfam" id="TIGR03527">
    <property type="entry name" value="selenium_YedF"/>
    <property type="match status" value="1"/>
</dbReference>
<dbReference type="PANTHER" id="PTHR33279:SF6">
    <property type="entry name" value="SULFUR CARRIER PROTEIN YEDF-RELATED"/>
    <property type="match status" value="1"/>
</dbReference>
<proteinExistence type="inferred from homology"/>
<dbReference type="SUPFAM" id="SSF64307">
    <property type="entry name" value="SirA-like"/>
    <property type="match status" value="1"/>
</dbReference>
<dbReference type="EMBL" id="JABGBW010000009">
    <property type="protein sequence ID" value="MBC2576672.1"/>
    <property type="molecule type" value="Genomic_DNA"/>
</dbReference>
<dbReference type="InterPro" id="IPR019870">
    <property type="entry name" value="Se_metab_YedF"/>
</dbReference>
<evidence type="ECO:0000313" key="3">
    <source>
        <dbReference type="EMBL" id="MBC2576672.1"/>
    </source>
</evidence>
<dbReference type="InterPro" id="IPR003787">
    <property type="entry name" value="Sulphur_relay_DsrE/F-like"/>
</dbReference>
<dbReference type="RefSeq" id="WP_185624688.1">
    <property type="nucleotide sequence ID" value="NZ_JABGBW010000009.1"/>
</dbReference>
<evidence type="ECO:0000256" key="1">
    <source>
        <dbReference type="ARBA" id="ARBA00008984"/>
    </source>
</evidence>
<reference evidence="3 4" key="1">
    <citation type="submission" date="2020-05" db="EMBL/GenBank/DDBJ databases">
        <title>Draft genome of xy-202 and genomic insight in genome of the genus Peptostreptococcus.</title>
        <authorList>
            <person name="Zhang Z."/>
        </authorList>
    </citation>
    <scope>NUCLEOTIDE SEQUENCE [LARGE SCALE GENOMIC DNA]</scope>
    <source>
        <strain evidence="3 4">DSM 27025</strain>
    </source>
</reference>
<dbReference type="CDD" id="cd03421">
    <property type="entry name" value="SirA_like_N"/>
    <property type="match status" value="1"/>
</dbReference>
<organism evidence="3 4">
    <name type="scientific">Peptostreptococcus canis</name>
    <dbReference type="NCBI Taxonomy" id="1159213"/>
    <lineage>
        <taxon>Bacteria</taxon>
        <taxon>Bacillati</taxon>
        <taxon>Bacillota</taxon>
        <taxon>Clostridia</taxon>
        <taxon>Peptostreptococcales</taxon>
        <taxon>Peptostreptococcaceae</taxon>
        <taxon>Peptostreptococcus</taxon>
    </lineage>
</organism>
<dbReference type="SUPFAM" id="SSF75169">
    <property type="entry name" value="DsrEFH-like"/>
    <property type="match status" value="1"/>
</dbReference>
<comment type="caution">
    <text evidence="3">The sequence shown here is derived from an EMBL/GenBank/DDBJ whole genome shotgun (WGS) entry which is preliminary data.</text>
</comment>
<evidence type="ECO:0000313" key="4">
    <source>
        <dbReference type="Proteomes" id="UP000713904"/>
    </source>
</evidence>
<protein>
    <submittedName>
        <fullName evidence="3">Sulfurtransferase-like selenium metabolism protein YedF</fullName>
    </submittedName>
</protein>
<dbReference type="InterPro" id="IPR027396">
    <property type="entry name" value="DsrEFH-like"/>
</dbReference>
<dbReference type="Gene3D" id="3.30.110.40">
    <property type="entry name" value="TusA-like domain"/>
    <property type="match status" value="1"/>
</dbReference>
<dbReference type="PANTHER" id="PTHR33279">
    <property type="entry name" value="SULFUR CARRIER PROTEIN YEDF-RELATED"/>
    <property type="match status" value="1"/>
</dbReference>
<evidence type="ECO:0000259" key="2">
    <source>
        <dbReference type="PROSITE" id="PS01148"/>
    </source>
</evidence>